<dbReference type="Pfam" id="PF00400">
    <property type="entry name" value="WD40"/>
    <property type="match status" value="5"/>
</dbReference>
<dbReference type="Pfam" id="PF11816">
    <property type="entry name" value="DUF3337"/>
    <property type="match status" value="2"/>
</dbReference>
<comment type="similarity">
    <text evidence="1">Belongs to the WD repeat WDR48 family.</text>
</comment>
<dbReference type="InterPro" id="IPR020472">
    <property type="entry name" value="WD40_PAC1"/>
</dbReference>
<name>A0A0H2RKG2_9AGAM</name>
<dbReference type="PROSITE" id="PS00678">
    <property type="entry name" value="WD_REPEATS_1"/>
    <property type="match status" value="1"/>
</dbReference>
<dbReference type="PANTHER" id="PTHR19862:SF14">
    <property type="entry name" value="WD REPEAT-CONTAINING PROTEIN 48"/>
    <property type="match status" value="1"/>
</dbReference>
<feature type="region of interest" description="Disordered" evidence="5">
    <location>
        <begin position="140"/>
        <end position="163"/>
    </location>
</feature>
<dbReference type="PRINTS" id="PR00320">
    <property type="entry name" value="GPROTEINBRPT"/>
</dbReference>
<feature type="compositionally biased region" description="Polar residues" evidence="5">
    <location>
        <begin position="1055"/>
        <end position="1072"/>
    </location>
</feature>
<dbReference type="OrthoDB" id="2421129at2759"/>
<dbReference type="PROSITE" id="PS50294">
    <property type="entry name" value="WD_REPEATS_REGION"/>
    <property type="match status" value="3"/>
</dbReference>
<reference evidence="6 7" key="1">
    <citation type="submission" date="2015-04" db="EMBL/GenBank/DDBJ databases">
        <title>Complete genome sequence of Schizopora paradoxa KUC8140, a cosmopolitan wood degrader in East Asia.</title>
        <authorList>
            <consortium name="DOE Joint Genome Institute"/>
            <person name="Min B."/>
            <person name="Park H."/>
            <person name="Jang Y."/>
            <person name="Kim J.-J."/>
            <person name="Kim K.H."/>
            <person name="Pangilinan J."/>
            <person name="Lipzen A."/>
            <person name="Riley R."/>
            <person name="Grigoriev I.V."/>
            <person name="Spatafora J.W."/>
            <person name="Choi I.-G."/>
        </authorList>
    </citation>
    <scope>NUCLEOTIDE SEQUENCE [LARGE SCALE GENOMIC DNA]</scope>
    <source>
        <strain evidence="6 7">KUC8140</strain>
    </source>
</reference>
<dbReference type="EMBL" id="KQ085985">
    <property type="protein sequence ID" value="KLO12117.1"/>
    <property type="molecule type" value="Genomic_DNA"/>
</dbReference>
<sequence>MPPNRRISYVIPPANEVPKLKLPPVGAPRHGQIGPLIQYASNQGNNGRDKTKGEESSSVRHRLGITAFGLDTTTTSPHSDRPGGILYTGGRDGMILSWDLDIPMKRRARRYGYYENRPRRAANWDALTNWNDLYDEAIEEEDDDDDENWPTSDGDVLGDVKESGGRRGAGYWAQRDVVPFEQTWETNLSQFKPGQASPSRYRKSIQAHSDWVSDMILCNRNETILSGSSDGTIKAWSPHAPESAPPSIIGMHSDYVRCLAFSPERNWVASGSFDRTIKLWDLSQHRTTPLATMLPPDVPGPKSSVYALATDPFGHVIASGGPERVIRTWDPRSGKRTGKLVGHTDNIRAILISEDSRYILTGSADASIKLWSILSPQRCLHTFTHHTESVWSLFSSHPSLEIFYSGDRSGLVCKVDVEDCKRVVEGECAVICKDTGDPNMAASEGVTKIIAMDDNLLWTASGSSNIKRWRVPQRRVARASSMKEPESPFPGATFQPRIGSKHEQRQASQSNVSESEGYDHKDRDSTVPSINTSMVSSTTSLAQDLLDEENRLYGLPYSCLVQLTAPGGTHTSYGFSRSRDGDIATLYSAASVLSVPKQMRSPTSTSFPTSQPPRSNSNVDKRDTLSLPPSANPYRVKGNPQGDYEEREVIVDALPLNEGPDDVIVGDHGLVRVTMLNNRMHALTVNTAGEVAVWDVIRGCCYGVFSREDVLAAFVSSTSFEAGLPVEKRTCSPRQALEVIKERIEGEAVVSQWAVAETKIGELSIQLMDRCFEAEIYADEAGYGAERSFSDDQRLNIGKWVLRNLFIGFIKEESRRQALEKPQPSAYKGSQWGLTPAGTTTTSHPRSASDVSSGMRSPGSSTPVAPDSGGVTRGANLKLQSLGTIPQSPSHGIGSTEATPRPSREGPPVGAQAQETPLATVQPGPTSPVSMSSPATSSSTSSIAPPPTSATSAGPSSGQGQGNADYFSLKRRGSTAGQSTPDDFGGWSGPGGIKGQGGISSQDAVPTTPATPGGGFMGRLKNLGKSSRRTATDVETPSATISSSTAADESDSEKTNPVPQQKTFAQRLKSQPFSPPSSAECPPLSIPSSTIIVITEESEAGWNPLFRAPISDVGADSQGLEELMPGWLLEFLYLNRTPAVPLNKVSFVLLPAPVRPGENEEQLPELLNTSQSKLSASRFLRVRKLTYHVQEKLDKIALAKARNGTNTPTPRASSETTSRNHTPPGSTRGLTSGSSSSIGQASSGENIPHSHPPKSPSHQQASSPLPSPSGAHTPARSRTPVSSPPQSPSHSFSSPALGAQFHSQTHVPRVPSLPVQPQIRAEDQYEILCNDQVLSLDVTLAAVRQYVWRQSGELVMHYRKKRQVRKTRSHRHMSPGDDGALTFGRRQQPSK</sequence>
<keyword evidence="2 4" id="KW-0853">WD repeat</keyword>
<proteinExistence type="inferred from homology"/>
<evidence type="ECO:0000313" key="6">
    <source>
        <dbReference type="EMBL" id="KLO12117.1"/>
    </source>
</evidence>
<feature type="repeat" description="WD" evidence="4">
    <location>
        <begin position="249"/>
        <end position="290"/>
    </location>
</feature>
<feature type="compositionally biased region" description="Polar residues" evidence="5">
    <location>
        <begin position="878"/>
        <end position="890"/>
    </location>
</feature>
<dbReference type="FunCoup" id="A0A0H2RKG2">
    <property type="interactions" value="599"/>
</dbReference>
<feature type="region of interest" description="Disordered" evidence="5">
    <location>
        <begin position="476"/>
        <end position="535"/>
    </location>
</feature>
<feature type="compositionally biased region" description="Low complexity" evidence="5">
    <location>
        <begin position="1225"/>
        <end position="1244"/>
    </location>
</feature>
<feature type="region of interest" description="Disordered" evidence="5">
    <location>
        <begin position="595"/>
        <end position="642"/>
    </location>
</feature>
<dbReference type="InterPro" id="IPR036322">
    <property type="entry name" value="WD40_repeat_dom_sf"/>
</dbReference>
<evidence type="ECO:0000313" key="7">
    <source>
        <dbReference type="Proteomes" id="UP000053477"/>
    </source>
</evidence>
<dbReference type="InterPro" id="IPR015943">
    <property type="entry name" value="WD40/YVTN_repeat-like_dom_sf"/>
</dbReference>
<feature type="repeat" description="WD" evidence="4">
    <location>
        <begin position="205"/>
        <end position="237"/>
    </location>
</feature>
<dbReference type="SMART" id="SM00320">
    <property type="entry name" value="WD40"/>
    <property type="match status" value="7"/>
</dbReference>
<dbReference type="PROSITE" id="PS50082">
    <property type="entry name" value="WD_REPEATS_2"/>
    <property type="match status" value="4"/>
</dbReference>
<evidence type="ECO:0000256" key="2">
    <source>
        <dbReference type="ARBA" id="ARBA00022574"/>
    </source>
</evidence>
<dbReference type="InterPro" id="IPR051246">
    <property type="entry name" value="WDR48"/>
</dbReference>
<dbReference type="InterPro" id="IPR021772">
    <property type="entry name" value="WDR48/Bun107"/>
</dbReference>
<feature type="compositionally biased region" description="Low complexity" evidence="5">
    <location>
        <begin position="601"/>
        <end position="613"/>
    </location>
</feature>
<protein>
    <submittedName>
        <fullName evidence="6">WD40 repeat-like protein</fullName>
    </submittedName>
</protein>
<gene>
    <name evidence="6" type="ORF">SCHPADRAFT_998409</name>
</gene>
<feature type="repeat" description="WD" evidence="4">
    <location>
        <begin position="298"/>
        <end position="339"/>
    </location>
</feature>
<feature type="region of interest" description="Disordered" evidence="5">
    <location>
        <begin position="40"/>
        <end position="60"/>
    </location>
</feature>
<feature type="compositionally biased region" description="Polar residues" evidence="5">
    <location>
        <begin position="526"/>
        <end position="535"/>
    </location>
</feature>
<feature type="compositionally biased region" description="Gly residues" evidence="5">
    <location>
        <begin position="986"/>
        <end position="998"/>
    </location>
</feature>
<dbReference type="InterPro" id="IPR019775">
    <property type="entry name" value="WD40_repeat_CS"/>
</dbReference>
<evidence type="ECO:0000256" key="4">
    <source>
        <dbReference type="PROSITE-ProRule" id="PRU00221"/>
    </source>
</evidence>
<dbReference type="GO" id="GO:0000724">
    <property type="term" value="P:double-strand break repair via homologous recombination"/>
    <property type="evidence" value="ECO:0007669"/>
    <property type="project" value="TreeGrafter"/>
</dbReference>
<dbReference type="PANTHER" id="PTHR19862">
    <property type="entry name" value="WD REPEAT-CONTAINING PROTEIN 48"/>
    <property type="match status" value="1"/>
</dbReference>
<dbReference type="Proteomes" id="UP000053477">
    <property type="component" value="Unassembled WGS sequence"/>
</dbReference>
<feature type="region of interest" description="Disordered" evidence="5">
    <location>
        <begin position="1361"/>
        <end position="1391"/>
    </location>
</feature>
<evidence type="ECO:0000256" key="5">
    <source>
        <dbReference type="SAM" id="MobiDB-lite"/>
    </source>
</evidence>
<feature type="compositionally biased region" description="Low complexity" evidence="5">
    <location>
        <begin position="1035"/>
        <end position="1047"/>
    </location>
</feature>
<dbReference type="SUPFAM" id="SSF50978">
    <property type="entry name" value="WD40 repeat-like"/>
    <property type="match status" value="1"/>
</dbReference>
<organism evidence="6 7">
    <name type="scientific">Schizopora paradoxa</name>
    <dbReference type="NCBI Taxonomy" id="27342"/>
    <lineage>
        <taxon>Eukaryota</taxon>
        <taxon>Fungi</taxon>
        <taxon>Dikarya</taxon>
        <taxon>Basidiomycota</taxon>
        <taxon>Agaricomycotina</taxon>
        <taxon>Agaricomycetes</taxon>
        <taxon>Hymenochaetales</taxon>
        <taxon>Schizoporaceae</taxon>
        <taxon>Schizopora</taxon>
    </lineage>
</organism>
<feature type="compositionally biased region" description="Basic residues" evidence="5">
    <location>
        <begin position="1361"/>
        <end position="1373"/>
    </location>
</feature>
<feature type="compositionally biased region" description="Polar residues" evidence="5">
    <location>
        <begin position="837"/>
        <end position="863"/>
    </location>
</feature>
<feature type="compositionally biased region" description="Low complexity" evidence="5">
    <location>
        <begin position="927"/>
        <end position="956"/>
    </location>
</feature>
<dbReference type="GO" id="GO:0043130">
    <property type="term" value="F:ubiquitin binding"/>
    <property type="evidence" value="ECO:0007669"/>
    <property type="project" value="TreeGrafter"/>
</dbReference>
<keyword evidence="7" id="KW-1185">Reference proteome</keyword>
<feature type="region of interest" description="Disordered" evidence="5">
    <location>
        <begin position="817"/>
        <end position="1082"/>
    </location>
</feature>
<dbReference type="CDD" id="cd00200">
    <property type="entry name" value="WD40"/>
    <property type="match status" value="1"/>
</dbReference>
<dbReference type="InParanoid" id="A0A0H2RKG2"/>
<dbReference type="STRING" id="27342.A0A0H2RKG2"/>
<feature type="compositionally biased region" description="Polar residues" evidence="5">
    <location>
        <begin position="1203"/>
        <end position="1224"/>
    </location>
</feature>
<feature type="compositionally biased region" description="Polar residues" evidence="5">
    <location>
        <begin position="999"/>
        <end position="1010"/>
    </location>
</feature>
<feature type="compositionally biased region" description="Basic and acidic residues" evidence="5">
    <location>
        <begin position="47"/>
        <end position="58"/>
    </location>
</feature>
<feature type="repeat" description="WD" evidence="4">
    <location>
        <begin position="340"/>
        <end position="373"/>
    </location>
</feature>
<feature type="region of interest" description="Disordered" evidence="5">
    <location>
        <begin position="1198"/>
        <end position="1296"/>
    </location>
</feature>
<evidence type="ECO:0000256" key="1">
    <source>
        <dbReference type="ARBA" id="ARBA00006917"/>
    </source>
</evidence>
<dbReference type="InterPro" id="IPR001680">
    <property type="entry name" value="WD40_rpt"/>
</dbReference>
<dbReference type="Gene3D" id="2.130.10.10">
    <property type="entry name" value="YVTN repeat-like/Quinoprotein amine dehydrogenase"/>
    <property type="match status" value="2"/>
</dbReference>
<evidence type="ECO:0000256" key="3">
    <source>
        <dbReference type="ARBA" id="ARBA00022737"/>
    </source>
</evidence>
<accession>A0A0H2RKG2</accession>
<keyword evidence="3" id="KW-0677">Repeat</keyword>